<comment type="caution">
    <text evidence="3">The sequence shown here is derived from an EMBL/GenBank/DDBJ whole genome shotgun (WGS) entry which is preliminary data.</text>
</comment>
<sequence>MPKNTHKRKASAHSKSKTIKKNKPSAGRSSNPKVFVGVGGLLVALGLYMLLFKAHGNAMTGFAMLAIIIGVVTAIIAIFSAPDKKAG</sequence>
<keyword evidence="4" id="KW-1185">Reference proteome</keyword>
<dbReference type="RefSeq" id="WP_205209319.1">
    <property type="nucleotide sequence ID" value="NZ_JAFFZO010000005.1"/>
</dbReference>
<dbReference type="EMBL" id="JAFFZP010000009">
    <property type="protein sequence ID" value="MBN0987246.1"/>
    <property type="molecule type" value="Genomic_DNA"/>
</dbReference>
<protein>
    <submittedName>
        <fullName evidence="3">Uncharacterized protein</fullName>
    </submittedName>
</protein>
<feature type="transmembrane region" description="Helical" evidence="2">
    <location>
        <begin position="58"/>
        <end position="81"/>
    </location>
</feature>
<name>A0ABS2W6M8_9GAMM</name>
<keyword evidence="2" id="KW-1133">Transmembrane helix</keyword>
<evidence type="ECO:0000313" key="4">
    <source>
        <dbReference type="Proteomes" id="UP000760472"/>
    </source>
</evidence>
<gene>
    <name evidence="3" type="ORF">JW498_07745</name>
</gene>
<proteinExistence type="predicted"/>
<evidence type="ECO:0000313" key="3">
    <source>
        <dbReference type="EMBL" id="MBN0987246.1"/>
    </source>
</evidence>
<evidence type="ECO:0000256" key="2">
    <source>
        <dbReference type="SAM" id="Phobius"/>
    </source>
</evidence>
<feature type="transmembrane region" description="Helical" evidence="2">
    <location>
        <begin position="34"/>
        <end position="52"/>
    </location>
</feature>
<dbReference type="Proteomes" id="UP000760472">
    <property type="component" value="Unassembled WGS sequence"/>
</dbReference>
<accession>A0ABS2W6M8</accession>
<reference evidence="3 4" key="1">
    <citation type="submission" date="2021-02" db="EMBL/GenBank/DDBJ databases">
        <title>A novel species of genus Amphritea isolated from a fishpond in China.</title>
        <authorList>
            <person name="Lu H."/>
        </authorList>
    </citation>
    <scope>NUCLEOTIDE SEQUENCE [LARGE SCALE GENOMIC DNA]</scope>
    <source>
        <strain evidence="3 4">RP18W</strain>
    </source>
</reference>
<feature type="compositionally biased region" description="Basic residues" evidence="1">
    <location>
        <begin position="1"/>
        <end position="23"/>
    </location>
</feature>
<organism evidence="3 4">
    <name type="scientific">Amphritea pacifica</name>
    <dbReference type="NCBI Taxonomy" id="2811233"/>
    <lineage>
        <taxon>Bacteria</taxon>
        <taxon>Pseudomonadati</taxon>
        <taxon>Pseudomonadota</taxon>
        <taxon>Gammaproteobacteria</taxon>
        <taxon>Oceanospirillales</taxon>
        <taxon>Oceanospirillaceae</taxon>
        <taxon>Amphritea</taxon>
    </lineage>
</organism>
<feature type="region of interest" description="Disordered" evidence="1">
    <location>
        <begin position="1"/>
        <end position="30"/>
    </location>
</feature>
<keyword evidence="2" id="KW-0812">Transmembrane</keyword>
<keyword evidence="2" id="KW-0472">Membrane</keyword>
<evidence type="ECO:0000256" key="1">
    <source>
        <dbReference type="SAM" id="MobiDB-lite"/>
    </source>
</evidence>